<dbReference type="InterPro" id="IPR003593">
    <property type="entry name" value="AAA+_ATPase"/>
</dbReference>
<dbReference type="GO" id="GO:0016757">
    <property type="term" value="F:glycosyltransferase activity"/>
    <property type="evidence" value="ECO:0007669"/>
    <property type="project" value="UniProtKB-KW"/>
</dbReference>
<proteinExistence type="inferred from homology"/>
<evidence type="ECO:0000313" key="6">
    <source>
        <dbReference type="EMBL" id="APH71240.1"/>
    </source>
</evidence>
<dbReference type="Pfam" id="PF00005">
    <property type="entry name" value="ABC_tran"/>
    <property type="match status" value="1"/>
</dbReference>
<dbReference type="RefSeq" id="WP_072602674.1">
    <property type="nucleotide sequence ID" value="NZ_CP018171.1"/>
</dbReference>
<evidence type="ECO:0000256" key="2">
    <source>
        <dbReference type="ARBA" id="ARBA00022448"/>
    </source>
</evidence>
<organism evidence="6 7">
    <name type="scientific">Aquibium oceanicum</name>
    <dbReference type="NCBI Taxonomy" id="1670800"/>
    <lineage>
        <taxon>Bacteria</taxon>
        <taxon>Pseudomonadati</taxon>
        <taxon>Pseudomonadota</taxon>
        <taxon>Alphaproteobacteria</taxon>
        <taxon>Hyphomicrobiales</taxon>
        <taxon>Phyllobacteriaceae</taxon>
        <taxon>Aquibium</taxon>
    </lineage>
</organism>
<dbReference type="Proteomes" id="UP000182840">
    <property type="component" value="Chromosome"/>
</dbReference>
<keyword evidence="4" id="KW-0067">ATP-binding</keyword>
<accession>A0A1L3SPD8</accession>
<dbReference type="CDD" id="cd03293">
    <property type="entry name" value="ABC_NrtD_SsuB_transporters"/>
    <property type="match status" value="1"/>
</dbReference>
<protein>
    <submittedName>
        <fullName evidence="6">Mannosyltransferase</fullName>
    </submittedName>
</protein>
<evidence type="ECO:0000256" key="4">
    <source>
        <dbReference type="ARBA" id="ARBA00022840"/>
    </source>
</evidence>
<evidence type="ECO:0000256" key="3">
    <source>
        <dbReference type="ARBA" id="ARBA00022741"/>
    </source>
</evidence>
<gene>
    <name evidence="6" type="ORF">BSQ44_07515</name>
</gene>
<dbReference type="PANTHER" id="PTHR42788:SF13">
    <property type="entry name" value="ALIPHATIC SULFONATES IMPORT ATP-BINDING PROTEIN SSUB"/>
    <property type="match status" value="1"/>
</dbReference>
<dbReference type="PANTHER" id="PTHR42788">
    <property type="entry name" value="TAURINE IMPORT ATP-BINDING PROTEIN-RELATED"/>
    <property type="match status" value="1"/>
</dbReference>
<dbReference type="Gene3D" id="3.40.50.300">
    <property type="entry name" value="P-loop containing nucleotide triphosphate hydrolases"/>
    <property type="match status" value="1"/>
</dbReference>
<dbReference type="PROSITE" id="PS50893">
    <property type="entry name" value="ABC_TRANSPORTER_2"/>
    <property type="match status" value="1"/>
</dbReference>
<dbReference type="AlphaFoldDB" id="A0A1L3SPD8"/>
<dbReference type="SUPFAM" id="SSF52540">
    <property type="entry name" value="P-loop containing nucleoside triphosphate hydrolases"/>
    <property type="match status" value="1"/>
</dbReference>
<sequence length="270" mass="30102">MTDHDRDGRAGAAKISARNVTKTYPTLDGSIVALEDFSLEVADGEFVCIVGPSGCGKSTFLRMLAGLEEISSGTIEIRPGAEPGKPLNSVVFQEYAIFPWKSVIDNVAFGLQMRGIGRKERNETARYWLDRVGLGKFADYYPHQISGGMKQRVSIIRALANDPEVLLMDEPLGALDAQTRVVLQEELLRIWEETRKTVVYITHSLDEAVLLGDRVILMSAQPGRRLATFDIDLARPRSIDAMNTPRFAEYRAGIWERLSSEVTRAMELQQ</sequence>
<dbReference type="EMBL" id="CP018171">
    <property type="protein sequence ID" value="APH71240.1"/>
    <property type="molecule type" value="Genomic_DNA"/>
</dbReference>
<dbReference type="InterPro" id="IPR017871">
    <property type="entry name" value="ABC_transporter-like_CS"/>
</dbReference>
<reference evidence="7" key="1">
    <citation type="submission" date="2016-11" db="EMBL/GenBank/DDBJ databases">
        <title>Mesorhizobium oceanicum sp. nov., isolated from deep seawater in South China Sea.</title>
        <authorList>
            <person name="Fu G.-Y."/>
        </authorList>
    </citation>
    <scope>NUCLEOTIDE SEQUENCE [LARGE SCALE GENOMIC DNA]</scope>
    <source>
        <strain evidence="7">B7</strain>
    </source>
</reference>
<dbReference type="InterPro" id="IPR027417">
    <property type="entry name" value="P-loop_NTPase"/>
</dbReference>
<keyword evidence="7" id="KW-1185">Reference proteome</keyword>
<keyword evidence="6" id="KW-0328">Glycosyltransferase</keyword>
<dbReference type="KEGG" id="meso:BSQ44_07515"/>
<keyword evidence="6" id="KW-0808">Transferase</keyword>
<dbReference type="GO" id="GO:0016887">
    <property type="term" value="F:ATP hydrolysis activity"/>
    <property type="evidence" value="ECO:0007669"/>
    <property type="project" value="InterPro"/>
</dbReference>
<evidence type="ECO:0000259" key="5">
    <source>
        <dbReference type="PROSITE" id="PS50893"/>
    </source>
</evidence>
<keyword evidence="3" id="KW-0547">Nucleotide-binding</keyword>
<dbReference type="PROSITE" id="PS00211">
    <property type="entry name" value="ABC_TRANSPORTER_1"/>
    <property type="match status" value="1"/>
</dbReference>
<name>A0A1L3SPD8_9HYPH</name>
<evidence type="ECO:0000256" key="1">
    <source>
        <dbReference type="ARBA" id="ARBA00005417"/>
    </source>
</evidence>
<feature type="domain" description="ABC transporter" evidence="5">
    <location>
        <begin position="15"/>
        <end position="245"/>
    </location>
</feature>
<dbReference type="GO" id="GO:0005524">
    <property type="term" value="F:ATP binding"/>
    <property type="evidence" value="ECO:0007669"/>
    <property type="project" value="UniProtKB-KW"/>
</dbReference>
<dbReference type="OrthoDB" id="9807242at2"/>
<comment type="similarity">
    <text evidence="1">Belongs to the ABC transporter superfamily.</text>
</comment>
<dbReference type="SMART" id="SM00382">
    <property type="entry name" value="AAA"/>
    <property type="match status" value="1"/>
</dbReference>
<dbReference type="InterPro" id="IPR050166">
    <property type="entry name" value="ABC_transporter_ATP-bind"/>
</dbReference>
<keyword evidence="2" id="KW-0813">Transport</keyword>
<evidence type="ECO:0000313" key="7">
    <source>
        <dbReference type="Proteomes" id="UP000182840"/>
    </source>
</evidence>
<dbReference type="InterPro" id="IPR003439">
    <property type="entry name" value="ABC_transporter-like_ATP-bd"/>
</dbReference>
<dbReference type="STRING" id="1670800.BSQ44_07515"/>